<feature type="transmembrane region" description="Helical" evidence="1">
    <location>
        <begin position="57"/>
        <end position="78"/>
    </location>
</feature>
<evidence type="ECO:0000256" key="1">
    <source>
        <dbReference type="SAM" id="Phobius"/>
    </source>
</evidence>
<dbReference type="HOGENOM" id="CLU_077618_6_0_9"/>
<name>C0CKE2_BLAHS</name>
<dbReference type="PATRIC" id="fig|476272.21.peg.2661"/>
<feature type="transmembrane region" description="Helical" evidence="1">
    <location>
        <begin position="140"/>
        <end position="161"/>
    </location>
</feature>
<evidence type="ECO:0000313" key="4">
    <source>
        <dbReference type="Proteomes" id="UP000003100"/>
    </source>
</evidence>
<keyword evidence="4" id="KW-1185">Reference proteome</keyword>
<protein>
    <recommendedName>
        <fullName evidence="2">VanZ-like domain-containing protein</fullName>
    </recommendedName>
</protein>
<feature type="transmembrane region" description="Helical" evidence="1">
    <location>
        <begin position="167"/>
        <end position="185"/>
    </location>
</feature>
<reference evidence="3 4" key="1">
    <citation type="submission" date="2009-01" db="EMBL/GenBank/DDBJ databases">
        <authorList>
            <person name="Fulton L."/>
            <person name="Clifton S."/>
            <person name="Fulton B."/>
            <person name="Xu J."/>
            <person name="Minx P."/>
            <person name="Pepin K.H."/>
            <person name="Johnson M."/>
            <person name="Bhonagiri V."/>
            <person name="Nash W.E."/>
            <person name="Mardis E.R."/>
            <person name="Wilson R.K."/>
        </authorList>
    </citation>
    <scope>NUCLEOTIDE SEQUENCE [LARGE SCALE GENOMIC DNA]</scope>
    <source>
        <strain evidence="4">DSM 10507 / JCM 14656 / S5a33</strain>
    </source>
</reference>
<feature type="domain" description="VanZ-like" evidence="2">
    <location>
        <begin position="75"/>
        <end position="183"/>
    </location>
</feature>
<dbReference type="PANTHER" id="PTHR36834:SF2">
    <property type="entry name" value="MEMBRANE PROTEIN"/>
    <property type="match status" value="1"/>
</dbReference>
<dbReference type="Proteomes" id="UP000003100">
    <property type="component" value="Unassembled WGS sequence"/>
</dbReference>
<dbReference type="AlphaFoldDB" id="C0CKE2"/>
<accession>C0CKE2</accession>
<organism evidence="3 4">
    <name type="scientific">Blautia hydrogenotrophica (strain DSM 10507 / JCM 14656 / S5a33)</name>
    <name type="common">Ruminococcus hydrogenotrophicus</name>
    <dbReference type="NCBI Taxonomy" id="476272"/>
    <lineage>
        <taxon>Bacteria</taxon>
        <taxon>Bacillati</taxon>
        <taxon>Bacillota</taxon>
        <taxon>Clostridia</taxon>
        <taxon>Lachnospirales</taxon>
        <taxon>Lachnospiraceae</taxon>
        <taxon>Blautia</taxon>
    </lineage>
</organism>
<evidence type="ECO:0000313" key="3">
    <source>
        <dbReference type="EMBL" id="EEG49771.1"/>
    </source>
</evidence>
<dbReference type="GeneID" id="86820175"/>
<reference evidence="3 4" key="2">
    <citation type="submission" date="2009-02" db="EMBL/GenBank/DDBJ databases">
        <title>Draft genome sequence of Blautia hydrogenotrophica DSM 10507 (Ruminococcus hydrogenotrophicus DSM 10507).</title>
        <authorList>
            <person name="Sudarsanam P."/>
            <person name="Ley R."/>
            <person name="Guruge J."/>
            <person name="Turnbaugh P.J."/>
            <person name="Mahowald M."/>
            <person name="Liep D."/>
            <person name="Gordon J."/>
        </authorList>
    </citation>
    <scope>NUCLEOTIDE SEQUENCE [LARGE SCALE GENOMIC DNA]</scope>
    <source>
        <strain evidence="4">DSM 10507 / JCM 14656 / S5a33</strain>
    </source>
</reference>
<feature type="transmembrane region" description="Helical" evidence="1">
    <location>
        <begin position="108"/>
        <end position="128"/>
    </location>
</feature>
<feature type="transmembrane region" description="Helical" evidence="1">
    <location>
        <begin position="206"/>
        <end position="222"/>
    </location>
</feature>
<dbReference type="EMBL" id="ACBZ01000064">
    <property type="protein sequence ID" value="EEG49771.1"/>
    <property type="molecule type" value="Genomic_DNA"/>
</dbReference>
<gene>
    <name evidence="3" type="ORF">RUMHYD_01312</name>
</gene>
<proteinExistence type="predicted"/>
<feature type="transmembrane region" description="Helical" evidence="1">
    <location>
        <begin position="24"/>
        <end position="45"/>
    </location>
</feature>
<keyword evidence="1" id="KW-0812">Transmembrane</keyword>
<comment type="caution">
    <text evidence="3">The sequence shown here is derived from an EMBL/GenBank/DDBJ whole genome shotgun (WGS) entry which is preliminary data.</text>
</comment>
<keyword evidence="1" id="KW-0472">Membrane</keyword>
<dbReference type="eggNOG" id="COG4767">
    <property type="taxonomic scope" value="Bacteria"/>
</dbReference>
<evidence type="ECO:0000259" key="2">
    <source>
        <dbReference type="Pfam" id="PF04892"/>
    </source>
</evidence>
<dbReference type="InterPro" id="IPR006976">
    <property type="entry name" value="VanZ-like"/>
</dbReference>
<sequence>MEGITNNQTVSATQLGLFESIADLLLIDPIFIFGIVLIAVPLMLICKKEGSVHKGKMIFLSLVMYYYLCVMLGHIVGIPTLKEYIRLSRLGETFFNPKLNLIPLSDGFSLSFVLNIFLFIPLGFLCPFISKSYKKMKNTLLIGIGLSLFIEIAQLFTLYRATDINDLLTNVMGTFIGYLCSKWILSKREGLEAYSETTPIKRDCTVYVPIIIIAVTSILGFFS</sequence>
<dbReference type="PANTHER" id="PTHR36834">
    <property type="entry name" value="MEMBRANE PROTEIN-RELATED"/>
    <property type="match status" value="1"/>
</dbReference>
<dbReference type="InterPro" id="IPR053150">
    <property type="entry name" value="Teicoplanin_resist-assoc"/>
</dbReference>
<dbReference type="Pfam" id="PF04892">
    <property type="entry name" value="VanZ"/>
    <property type="match status" value="1"/>
</dbReference>
<dbReference type="RefSeq" id="WP_005947324.1">
    <property type="nucleotide sequence ID" value="NZ_CP136423.1"/>
</dbReference>
<keyword evidence="1" id="KW-1133">Transmembrane helix</keyword>